<organism evidence="2 3">
    <name type="scientific">Actinomadura bangladeshensis</name>
    <dbReference type="NCBI Taxonomy" id="453573"/>
    <lineage>
        <taxon>Bacteria</taxon>
        <taxon>Bacillati</taxon>
        <taxon>Actinomycetota</taxon>
        <taxon>Actinomycetes</taxon>
        <taxon>Streptosporangiales</taxon>
        <taxon>Thermomonosporaceae</taxon>
        <taxon>Actinomadura</taxon>
    </lineage>
</organism>
<keyword evidence="1" id="KW-1133">Transmembrane helix</keyword>
<sequence length="153" mass="15431">MFAKTGQHLVGAIVACLAYIVQAVVIYVALLARAVVTDSDTGGPLAGPFLVLLAGLVGVVLVPLLFLPASVIAAMAAKKGRLLTKWLVATAVAGALAMVYVFLVAVATGVGIAHSLLASLIGIATVLAPTALCVSASHGALRLMPSTPRNAHR</sequence>
<proteinExistence type="predicted"/>
<dbReference type="EMBL" id="JAAGLI010000025">
    <property type="protein sequence ID" value="NEA21104.1"/>
    <property type="molecule type" value="Genomic_DNA"/>
</dbReference>
<keyword evidence="1" id="KW-0472">Membrane</keyword>
<evidence type="ECO:0000313" key="3">
    <source>
        <dbReference type="Proteomes" id="UP000475532"/>
    </source>
</evidence>
<dbReference type="Proteomes" id="UP000475532">
    <property type="component" value="Unassembled WGS sequence"/>
</dbReference>
<feature type="transmembrane region" description="Helical" evidence="1">
    <location>
        <begin position="50"/>
        <end position="74"/>
    </location>
</feature>
<feature type="transmembrane region" description="Helical" evidence="1">
    <location>
        <begin position="86"/>
        <end position="106"/>
    </location>
</feature>
<dbReference type="RefSeq" id="WP_163052781.1">
    <property type="nucleotide sequence ID" value="NZ_JAAGLI010000025.1"/>
</dbReference>
<comment type="caution">
    <text evidence="2">The sequence shown here is derived from an EMBL/GenBank/DDBJ whole genome shotgun (WGS) entry which is preliminary data.</text>
</comment>
<reference evidence="2 3" key="1">
    <citation type="submission" date="2020-01" db="EMBL/GenBank/DDBJ databases">
        <title>Insect and environment-associated Actinomycetes.</title>
        <authorList>
            <person name="Currrie C."/>
            <person name="Chevrette M."/>
            <person name="Carlson C."/>
            <person name="Stubbendieck R."/>
            <person name="Wendt-Pienkowski E."/>
        </authorList>
    </citation>
    <scope>NUCLEOTIDE SEQUENCE [LARGE SCALE GENOMIC DNA]</scope>
    <source>
        <strain evidence="2 3">SID10258</strain>
    </source>
</reference>
<gene>
    <name evidence="2" type="ORF">G3I70_01115</name>
</gene>
<evidence type="ECO:0000256" key="1">
    <source>
        <dbReference type="SAM" id="Phobius"/>
    </source>
</evidence>
<feature type="transmembrane region" description="Helical" evidence="1">
    <location>
        <begin position="9"/>
        <end position="30"/>
    </location>
</feature>
<evidence type="ECO:0000313" key="2">
    <source>
        <dbReference type="EMBL" id="NEA21104.1"/>
    </source>
</evidence>
<dbReference type="PROSITE" id="PS51257">
    <property type="entry name" value="PROKAR_LIPOPROTEIN"/>
    <property type="match status" value="1"/>
</dbReference>
<accession>A0A6L9Q9Y2</accession>
<dbReference type="AlphaFoldDB" id="A0A6L9Q9Y2"/>
<protein>
    <submittedName>
        <fullName evidence="2">Uncharacterized protein</fullName>
    </submittedName>
</protein>
<feature type="transmembrane region" description="Helical" evidence="1">
    <location>
        <begin position="112"/>
        <end position="134"/>
    </location>
</feature>
<keyword evidence="1" id="KW-0812">Transmembrane</keyword>
<name>A0A6L9Q9Y2_9ACTN</name>